<protein>
    <submittedName>
        <fullName evidence="1">Uncharacterized protein</fullName>
    </submittedName>
</protein>
<evidence type="ECO:0000313" key="1">
    <source>
        <dbReference type="EMBL" id="EFX74159.1"/>
    </source>
</evidence>
<organism evidence="1 2">
    <name type="scientific">Daphnia pulex</name>
    <name type="common">Water flea</name>
    <dbReference type="NCBI Taxonomy" id="6669"/>
    <lineage>
        <taxon>Eukaryota</taxon>
        <taxon>Metazoa</taxon>
        <taxon>Ecdysozoa</taxon>
        <taxon>Arthropoda</taxon>
        <taxon>Crustacea</taxon>
        <taxon>Branchiopoda</taxon>
        <taxon>Diplostraca</taxon>
        <taxon>Cladocera</taxon>
        <taxon>Anomopoda</taxon>
        <taxon>Daphniidae</taxon>
        <taxon>Daphnia</taxon>
    </lineage>
</organism>
<name>E9H2E0_DAPPU</name>
<dbReference type="KEGG" id="dpx:DAPPUDRAFT_252274"/>
<sequence>MLPVNWPPKSQWRGRHFKPAAPPVVSLNVSDGGKKNDGATISADQPIKYSRAESLLAVSFCFSTE</sequence>
<evidence type="ECO:0000313" key="2">
    <source>
        <dbReference type="Proteomes" id="UP000000305"/>
    </source>
</evidence>
<keyword evidence="2" id="KW-1185">Reference proteome</keyword>
<reference evidence="1 2" key="1">
    <citation type="journal article" date="2011" name="Science">
        <title>The ecoresponsive genome of Daphnia pulex.</title>
        <authorList>
            <person name="Colbourne J.K."/>
            <person name="Pfrender M.E."/>
            <person name="Gilbert D."/>
            <person name="Thomas W.K."/>
            <person name="Tucker A."/>
            <person name="Oakley T.H."/>
            <person name="Tokishita S."/>
            <person name="Aerts A."/>
            <person name="Arnold G.J."/>
            <person name="Basu M.K."/>
            <person name="Bauer D.J."/>
            <person name="Caceres C.E."/>
            <person name="Carmel L."/>
            <person name="Casola C."/>
            <person name="Choi J.H."/>
            <person name="Detter J.C."/>
            <person name="Dong Q."/>
            <person name="Dusheyko S."/>
            <person name="Eads B.D."/>
            <person name="Frohlich T."/>
            <person name="Geiler-Samerotte K.A."/>
            <person name="Gerlach D."/>
            <person name="Hatcher P."/>
            <person name="Jogdeo S."/>
            <person name="Krijgsveld J."/>
            <person name="Kriventseva E.V."/>
            <person name="Kultz D."/>
            <person name="Laforsch C."/>
            <person name="Lindquist E."/>
            <person name="Lopez J."/>
            <person name="Manak J.R."/>
            <person name="Muller J."/>
            <person name="Pangilinan J."/>
            <person name="Patwardhan R.P."/>
            <person name="Pitluck S."/>
            <person name="Pritham E.J."/>
            <person name="Rechtsteiner A."/>
            <person name="Rho M."/>
            <person name="Rogozin I.B."/>
            <person name="Sakarya O."/>
            <person name="Salamov A."/>
            <person name="Schaack S."/>
            <person name="Shapiro H."/>
            <person name="Shiga Y."/>
            <person name="Skalitzky C."/>
            <person name="Smith Z."/>
            <person name="Souvorov A."/>
            <person name="Sung W."/>
            <person name="Tang Z."/>
            <person name="Tsuchiya D."/>
            <person name="Tu H."/>
            <person name="Vos H."/>
            <person name="Wang M."/>
            <person name="Wolf Y.I."/>
            <person name="Yamagata H."/>
            <person name="Yamada T."/>
            <person name="Ye Y."/>
            <person name="Shaw J.R."/>
            <person name="Andrews J."/>
            <person name="Crease T.J."/>
            <person name="Tang H."/>
            <person name="Lucas S.M."/>
            <person name="Robertson H.M."/>
            <person name="Bork P."/>
            <person name="Koonin E.V."/>
            <person name="Zdobnov E.M."/>
            <person name="Grigoriev I.V."/>
            <person name="Lynch M."/>
            <person name="Boore J.L."/>
        </authorList>
    </citation>
    <scope>NUCLEOTIDE SEQUENCE [LARGE SCALE GENOMIC DNA]</scope>
</reference>
<accession>E9H2E0</accession>
<dbReference type="EMBL" id="GL732585">
    <property type="protein sequence ID" value="EFX74159.1"/>
    <property type="molecule type" value="Genomic_DNA"/>
</dbReference>
<dbReference type="InParanoid" id="E9H2E0"/>
<gene>
    <name evidence="1" type="ORF">DAPPUDRAFT_252274</name>
</gene>
<proteinExistence type="predicted"/>
<dbReference type="Proteomes" id="UP000000305">
    <property type="component" value="Unassembled WGS sequence"/>
</dbReference>
<dbReference type="HOGENOM" id="CLU_2851957_0_0_1"/>
<dbReference type="AlphaFoldDB" id="E9H2E0"/>